<dbReference type="OrthoDB" id="2194656at2"/>
<reference evidence="4 6" key="1">
    <citation type="submission" date="2013-02" db="EMBL/GenBank/DDBJ databases">
        <title>The Genome Sequence of Enterococcus moraviensis BAA-383.</title>
        <authorList>
            <consortium name="The Broad Institute Genome Sequencing Platform"/>
            <consortium name="The Broad Institute Genome Sequencing Center for Infectious Disease"/>
            <person name="Earl A.M."/>
            <person name="Gilmore M.S."/>
            <person name="Lebreton F."/>
            <person name="Walker B."/>
            <person name="Young S.K."/>
            <person name="Zeng Q."/>
            <person name="Gargeya S."/>
            <person name="Fitzgerald M."/>
            <person name="Haas B."/>
            <person name="Abouelleil A."/>
            <person name="Alvarado L."/>
            <person name="Arachchi H.M."/>
            <person name="Berlin A.M."/>
            <person name="Chapman S.B."/>
            <person name="Dewar J."/>
            <person name="Goldberg J."/>
            <person name="Griggs A."/>
            <person name="Gujja S."/>
            <person name="Hansen M."/>
            <person name="Howarth C."/>
            <person name="Imamovic A."/>
            <person name="Larimer J."/>
            <person name="McCowan C."/>
            <person name="Murphy C."/>
            <person name="Neiman D."/>
            <person name="Pearson M."/>
            <person name="Priest M."/>
            <person name="Roberts A."/>
            <person name="Saif S."/>
            <person name="Shea T."/>
            <person name="Sisk P."/>
            <person name="Sykes S."/>
            <person name="Wortman J."/>
            <person name="Nusbaum C."/>
            <person name="Birren B."/>
        </authorList>
    </citation>
    <scope>NUCLEOTIDE SEQUENCE [LARGE SCALE GENOMIC DNA]</scope>
    <source>
        <strain evidence="4 6">ATCC BAA-383</strain>
    </source>
</reference>
<evidence type="ECO:0000256" key="3">
    <source>
        <dbReference type="SAM" id="SignalP"/>
    </source>
</evidence>
<evidence type="ECO:0000256" key="1">
    <source>
        <dbReference type="SAM" id="MobiDB-lite"/>
    </source>
</evidence>
<sequence length="110" mass="12099">MKKIVYIMGFILLFTVLLSSNYSAMAQEYNGPANVTTVGGIRFYETDDTETTTSSDLSTSQEKETPNKPKGLSGKPRFPTTGEIKASSILIIGLVFVFIAFFGMINKRSK</sequence>
<keyword evidence="2" id="KW-0812">Transmembrane</keyword>
<feature type="transmembrane region" description="Helical" evidence="2">
    <location>
        <begin position="86"/>
        <end position="105"/>
    </location>
</feature>
<comment type="caution">
    <text evidence="4">The sequence shown here is derived from an EMBL/GenBank/DDBJ whole genome shotgun (WGS) entry which is preliminary data.</text>
</comment>
<dbReference type="EMBL" id="ASWB01000001">
    <property type="protein sequence ID" value="EOT74066.1"/>
    <property type="molecule type" value="Genomic_DNA"/>
</dbReference>
<keyword evidence="7" id="KW-1185">Reference proteome</keyword>
<evidence type="ECO:0000256" key="2">
    <source>
        <dbReference type="SAM" id="Phobius"/>
    </source>
</evidence>
<dbReference type="RefSeq" id="WP_010764201.1">
    <property type="nucleotide sequence ID" value="NZ_ASWB01000001.1"/>
</dbReference>
<accession>R2TS79</accession>
<organism evidence="4 6">
    <name type="scientific">Enterococcus moraviensis ATCC BAA-383</name>
    <dbReference type="NCBI Taxonomy" id="1158609"/>
    <lineage>
        <taxon>Bacteria</taxon>
        <taxon>Bacillati</taxon>
        <taxon>Bacillota</taxon>
        <taxon>Bacilli</taxon>
        <taxon>Lactobacillales</taxon>
        <taxon>Enterococcaceae</taxon>
        <taxon>Enterococcus</taxon>
    </lineage>
</organism>
<keyword evidence="2" id="KW-0472">Membrane</keyword>
<evidence type="ECO:0000313" key="5">
    <source>
        <dbReference type="EMBL" id="EOT74066.1"/>
    </source>
</evidence>
<evidence type="ECO:0000313" key="4">
    <source>
        <dbReference type="EMBL" id="EOI03057.1"/>
    </source>
</evidence>
<keyword evidence="2" id="KW-1133">Transmembrane helix</keyword>
<dbReference type="Proteomes" id="UP000013781">
    <property type="component" value="Unassembled WGS sequence"/>
</dbReference>
<dbReference type="STRING" id="155617.RV09_GL002809"/>
<dbReference type="NCBIfam" id="TIGR01167">
    <property type="entry name" value="LPXTG_anchor"/>
    <property type="match status" value="1"/>
</dbReference>
<proteinExistence type="predicted"/>
<dbReference type="EMBL" id="AJAS01000008">
    <property type="protein sequence ID" value="EOI03057.1"/>
    <property type="molecule type" value="Genomic_DNA"/>
</dbReference>
<protein>
    <submittedName>
        <fullName evidence="4">LPXTG-domain-containing protein cell wall anchor domain</fullName>
    </submittedName>
</protein>
<feature type="chain" id="PRO_5004357431" evidence="3">
    <location>
        <begin position="27"/>
        <end position="110"/>
    </location>
</feature>
<dbReference type="PATRIC" id="fig|1158609.3.peg.766"/>
<name>R2TS79_9ENTE</name>
<feature type="compositionally biased region" description="Low complexity" evidence="1">
    <location>
        <begin position="51"/>
        <end position="60"/>
    </location>
</feature>
<keyword evidence="3" id="KW-0732">Signal</keyword>
<evidence type="ECO:0000313" key="7">
    <source>
        <dbReference type="Proteomes" id="UP000014157"/>
    </source>
</evidence>
<dbReference type="AlphaFoldDB" id="R2TS79"/>
<reference evidence="5 7" key="2">
    <citation type="submission" date="2013-03" db="EMBL/GenBank/DDBJ databases">
        <title>The Genome Sequence of Enterococcus moraviensis BAA-383 (PacBio/Illumina hybrid assembly).</title>
        <authorList>
            <consortium name="The Broad Institute Genomics Platform"/>
            <consortium name="The Broad Institute Genome Sequencing Center for Infectious Disease"/>
            <person name="Earl A."/>
            <person name="Russ C."/>
            <person name="Gilmore M."/>
            <person name="Surin D."/>
            <person name="Walker B."/>
            <person name="Young S."/>
            <person name="Zeng Q."/>
            <person name="Gargeya S."/>
            <person name="Fitzgerald M."/>
            <person name="Haas B."/>
            <person name="Abouelleil A."/>
            <person name="Allen A.W."/>
            <person name="Alvarado L."/>
            <person name="Arachchi H.M."/>
            <person name="Berlin A.M."/>
            <person name="Chapman S.B."/>
            <person name="Gainer-Dewar J."/>
            <person name="Goldberg J."/>
            <person name="Griggs A."/>
            <person name="Gujja S."/>
            <person name="Hansen M."/>
            <person name="Howarth C."/>
            <person name="Imamovic A."/>
            <person name="Ireland A."/>
            <person name="Larimer J."/>
            <person name="McCowan C."/>
            <person name="Murphy C."/>
            <person name="Pearson M."/>
            <person name="Poon T.W."/>
            <person name="Priest M."/>
            <person name="Roberts A."/>
            <person name="Saif S."/>
            <person name="Shea T."/>
            <person name="Sisk P."/>
            <person name="Sykes S."/>
            <person name="Wortman J."/>
            <person name="Nusbaum C."/>
            <person name="Birren B."/>
        </authorList>
    </citation>
    <scope>NUCLEOTIDE SEQUENCE [LARGE SCALE GENOMIC DNA]</scope>
    <source>
        <strain evidence="5 7">ATCC BAA-383</strain>
    </source>
</reference>
<feature type="signal peptide" evidence="3">
    <location>
        <begin position="1"/>
        <end position="26"/>
    </location>
</feature>
<dbReference type="Proteomes" id="UP000014157">
    <property type="component" value="Unassembled WGS sequence"/>
</dbReference>
<feature type="region of interest" description="Disordered" evidence="1">
    <location>
        <begin position="48"/>
        <end position="81"/>
    </location>
</feature>
<dbReference type="HOGENOM" id="CLU_2167088_0_0_9"/>
<gene>
    <name evidence="5" type="ORF">I586_01062</name>
    <name evidence="4" type="ORF">UAY_00804</name>
</gene>
<evidence type="ECO:0000313" key="6">
    <source>
        <dbReference type="Proteomes" id="UP000013781"/>
    </source>
</evidence>